<dbReference type="SUPFAM" id="SSF53335">
    <property type="entry name" value="S-adenosyl-L-methionine-dependent methyltransferases"/>
    <property type="match status" value="1"/>
</dbReference>
<reference evidence="2 3" key="1">
    <citation type="submission" date="2023-07" db="EMBL/GenBank/DDBJ databases">
        <title>Sorghum-associated microbial communities from plants grown in Nebraska, USA.</title>
        <authorList>
            <person name="Schachtman D."/>
        </authorList>
    </citation>
    <scope>NUCLEOTIDE SEQUENCE [LARGE SCALE GENOMIC DNA]</scope>
    <source>
        <strain evidence="2 3">DS1781</strain>
    </source>
</reference>
<name>A0ABU1NBY4_9BURK</name>
<evidence type="ECO:0000313" key="2">
    <source>
        <dbReference type="EMBL" id="MDR6535959.1"/>
    </source>
</evidence>
<proteinExistence type="predicted"/>
<evidence type="ECO:0000259" key="1">
    <source>
        <dbReference type="Pfam" id="PF05050"/>
    </source>
</evidence>
<dbReference type="InterPro" id="IPR029063">
    <property type="entry name" value="SAM-dependent_MTases_sf"/>
</dbReference>
<feature type="domain" description="Methyltransferase FkbM" evidence="1">
    <location>
        <begin position="170"/>
        <end position="330"/>
    </location>
</feature>
<dbReference type="EMBL" id="JAVDRF010000003">
    <property type="protein sequence ID" value="MDR6535959.1"/>
    <property type="molecule type" value="Genomic_DNA"/>
</dbReference>
<protein>
    <submittedName>
        <fullName evidence="2">FkbM family methyltransferase</fullName>
    </submittedName>
</protein>
<organism evidence="2 3">
    <name type="scientific">Variovorax soli</name>
    <dbReference type="NCBI Taxonomy" id="376815"/>
    <lineage>
        <taxon>Bacteria</taxon>
        <taxon>Pseudomonadati</taxon>
        <taxon>Pseudomonadota</taxon>
        <taxon>Betaproteobacteria</taxon>
        <taxon>Burkholderiales</taxon>
        <taxon>Comamonadaceae</taxon>
        <taxon>Variovorax</taxon>
    </lineage>
</organism>
<keyword evidence="3" id="KW-1185">Reference proteome</keyword>
<keyword evidence="2" id="KW-0489">Methyltransferase</keyword>
<comment type="caution">
    <text evidence="2">The sequence shown here is derived from an EMBL/GenBank/DDBJ whole genome shotgun (WGS) entry which is preliminary data.</text>
</comment>
<dbReference type="PANTHER" id="PTHR34203:SF15">
    <property type="entry name" value="SLL1173 PROTEIN"/>
    <property type="match status" value="1"/>
</dbReference>
<dbReference type="PANTHER" id="PTHR34203">
    <property type="entry name" value="METHYLTRANSFERASE, FKBM FAMILY PROTEIN"/>
    <property type="match status" value="1"/>
</dbReference>
<dbReference type="NCBIfam" id="TIGR01444">
    <property type="entry name" value="fkbM_fam"/>
    <property type="match status" value="1"/>
</dbReference>
<dbReference type="InterPro" id="IPR006342">
    <property type="entry name" value="FkbM_mtfrase"/>
</dbReference>
<dbReference type="RefSeq" id="WP_309900519.1">
    <property type="nucleotide sequence ID" value="NZ_JAVDRF010000003.1"/>
</dbReference>
<dbReference type="Proteomes" id="UP001184230">
    <property type="component" value="Unassembled WGS sequence"/>
</dbReference>
<gene>
    <name evidence="2" type="ORF">J2739_001729</name>
</gene>
<dbReference type="GO" id="GO:0032259">
    <property type="term" value="P:methylation"/>
    <property type="evidence" value="ECO:0007669"/>
    <property type="project" value="UniProtKB-KW"/>
</dbReference>
<dbReference type="GO" id="GO:0008168">
    <property type="term" value="F:methyltransferase activity"/>
    <property type="evidence" value="ECO:0007669"/>
    <property type="project" value="UniProtKB-KW"/>
</dbReference>
<dbReference type="Pfam" id="PF05050">
    <property type="entry name" value="Methyltransf_21"/>
    <property type="match status" value="1"/>
</dbReference>
<dbReference type="Gene3D" id="3.40.50.150">
    <property type="entry name" value="Vaccinia Virus protein VP39"/>
    <property type="match status" value="1"/>
</dbReference>
<keyword evidence="2" id="KW-0808">Transferase</keyword>
<evidence type="ECO:0000313" key="3">
    <source>
        <dbReference type="Proteomes" id="UP001184230"/>
    </source>
</evidence>
<dbReference type="InterPro" id="IPR052514">
    <property type="entry name" value="SAM-dependent_MTase"/>
</dbReference>
<sequence>MQTRLQSAIDQSSIPARLDASDRAHAARFDAIDRQGAAMRASLESGEELSALRFESLRVAIDALRRDQAETVSRIEAAAERVSDALAGVSAASSEGATAGALLSRVDTLLQRLSLPLGNEVMLQTPDGFLLVPAEDRTLLAAVWESGGRLEPGTIKVMKALLREGDYVVDVGAHIGLTVLPAARKVGPHGRVLAIEPGSRVASLLRQSIALNFLGDRVVVEQCAAGDQPGTARLHLSDILGESSLLSLPTTREAEDVEVKTVDALVAPQQPVRLVKIDAEGFEPHVWRGMRRVVDENPELLLLVEFGPIHLQRAGVSVEAWLSGFNAAGFTPHEIDEMSGEIRPLRPAAALGSVASLNLLMLRRPLEMYPELLLE</sequence>
<accession>A0ABU1NBY4</accession>